<feature type="domain" description="N-acetyltransferase" evidence="4">
    <location>
        <begin position="4"/>
        <end position="168"/>
    </location>
</feature>
<dbReference type="PANTHER" id="PTHR43877:SF2">
    <property type="entry name" value="AMINOALKYLPHOSPHONATE N-ACETYLTRANSFERASE-RELATED"/>
    <property type="match status" value="1"/>
</dbReference>
<evidence type="ECO:0000313" key="6">
    <source>
        <dbReference type="Proteomes" id="UP001597492"/>
    </source>
</evidence>
<gene>
    <name evidence="5" type="ORF">ACFSW7_04565</name>
</gene>
<dbReference type="PANTHER" id="PTHR43877">
    <property type="entry name" value="AMINOALKYLPHOSPHONATE N-ACETYLTRANSFERASE-RELATED-RELATED"/>
    <property type="match status" value="1"/>
</dbReference>
<comment type="caution">
    <text evidence="5">The sequence shown here is derived from an EMBL/GenBank/DDBJ whole genome shotgun (WGS) entry which is preliminary data.</text>
</comment>
<dbReference type="CDD" id="cd04301">
    <property type="entry name" value="NAT_SF"/>
    <property type="match status" value="1"/>
</dbReference>
<protein>
    <submittedName>
        <fullName evidence="5">GNAT family N-acetyltransferase</fullName>
        <ecNumber evidence="5">2.3.-.-</ecNumber>
    </submittedName>
</protein>
<evidence type="ECO:0000256" key="2">
    <source>
        <dbReference type="ARBA" id="ARBA00023315"/>
    </source>
</evidence>
<dbReference type="EMBL" id="JBHUNE010000003">
    <property type="protein sequence ID" value="MFD2757652.1"/>
    <property type="molecule type" value="Genomic_DNA"/>
</dbReference>
<keyword evidence="1 5" id="KW-0808">Transferase</keyword>
<name>A0ABW5UVG0_9MICO</name>
<evidence type="ECO:0000313" key="5">
    <source>
        <dbReference type="EMBL" id="MFD2757652.1"/>
    </source>
</evidence>
<dbReference type="InterPro" id="IPR000182">
    <property type="entry name" value="GNAT_dom"/>
</dbReference>
<dbReference type="Gene3D" id="3.40.630.30">
    <property type="match status" value="1"/>
</dbReference>
<dbReference type="InterPro" id="IPR016181">
    <property type="entry name" value="Acyl_CoA_acyltransferase"/>
</dbReference>
<keyword evidence="2 5" id="KW-0012">Acyltransferase</keyword>
<sequence length="206" mass="22556">MAEINIRRATAADLDDLVRIHSRAWQETYAGKIRQERIDELNQPGARERTWLEAFADAEADPEVRPAIGFVDGEPAGLALARPSVDGDSPNATELKTLYTLAPAYGTGLGRALVDAVLGDRAAWLWMLDGNERAERFYAKLGFARFEEPVWRWPNASKPDVRLVRGAQGDREPSLDALPSLSEPTLSAVPVSRQAQPLEASPVPSA</sequence>
<dbReference type="EC" id="2.3.-.-" evidence="5"/>
<feature type="region of interest" description="Disordered" evidence="3">
    <location>
        <begin position="168"/>
        <end position="206"/>
    </location>
</feature>
<keyword evidence="6" id="KW-1185">Reference proteome</keyword>
<organism evidence="5 6">
    <name type="scientific">Gulosibacter faecalis</name>
    <dbReference type="NCBI Taxonomy" id="272240"/>
    <lineage>
        <taxon>Bacteria</taxon>
        <taxon>Bacillati</taxon>
        <taxon>Actinomycetota</taxon>
        <taxon>Actinomycetes</taxon>
        <taxon>Micrococcales</taxon>
        <taxon>Microbacteriaceae</taxon>
        <taxon>Gulosibacter</taxon>
    </lineage>
</organism>
<dbReference type="Proteomes" id="UP001597492">
    <property type="component" value="Unassembled WGS sequence"/>
</dbReference>
<evidence type="ECO:0000256" key="3">
    <source>
        <dbReference type="SAM" id="MobiDB-lite"/>
    </source>
</evidence>
<dbReference type="Pfam" id="PF00583">
    <property type="entry name" value="Acetyltransf_1"/>
    <property type="match status" value="1"/>
</dbReference>
<dbReference type="GO" id="GO:0016746">
    <property type="term" value="F:acyltransferase activity"/>
    <property type="evidence" value="ECO:0007669"/>
    <property type="project" value="UniProtKB-KW"/>
</dbReference>
<dbReference type="InterPro" id="IPR050832">
    <property type="entry name" value="Bact_Acetyltransf"/>
</dbReference>
<accession>A0ABW5UVG0</accession>
<dbReference type="RefSeq" id="WP_019618355.1">
    <property type="nucleotide sequence ID" value="NZ_JBHUNE010000003.1"/>
</dbReference>
<reference evidence="6" key="1">
    <citation type="journal article" date="2019" name="Int. J. Syst. Evol. Microbiol.">
        <title>The Global Catalogue of Microorganisms (GCM) 10K type strain sequencing project: providing services to taxonomists for standard genome sequencing and annotation.</title>
        <authorList>
            <consortium name="The Broad Institute Genomics Platform"/>
            <consortium name="The Broad Institute Genome Sequencing Center for Infectious Disease"/>
            <person name="Wu L."/>
            <person name="Ma J."/>
        </authorList>
    </citation>
    <scope>NUCLEOTIDE SEQUENCE [LARGE SCALE GENOMIC DNA]</scope>
    <source>
        <strain evidence="6">TISTR 1514</strain>
    </source>
</reference>
<proteinExistence type="predicted"/>
<evidence type="ECO:0000259" key="4">
    <source>
        <dbReference type="PROSITE" id="PS51186"/>
    </source>
</evidence>
<dbReference type="SUPFAM" id="SSF55729">
    <property type="entry name" value="Acyl-CoA N-acyltransferases (Nat)"/>
    <property type="match status" value="1"/>
</dbReference>
<evidence type="ECO:0000256" key="1">
    <source>
        <dbReference type="ARBA" id="ARBA00022679"/>
    </source>
</evidence>
<dbReference type="PROSITE" id="PS51186">
    <property type="entry name" value="GNAT"/>
    <property type="match status" value="1"/>
</dbReference>